<sequence>MSGQKRRDRVQQKAERRSRFRRGHVAEFRAAFALLLKGFRISARRYKVKGGEIDLIARKGDLVAFVEVKARRSVEAAMEAVGPQTQRRIENAADHWLRRQPDHARLTSRFDIVAVLPRRWPVHIPNAWAAR</sequence>
<organism evidence="3 4">
    <name type="scientific">Fulvimarina pelagi HTCC2506</name>
    <dbReference type="NCBI Taxonomy" id="314231"/>
    <lineage>
        <taxon>Bacteria</taxon>
        <taxon>Pseudomonadati</taxon>
        <taxon>Pseudomonadota</taxon>
        <taxon>Alphaproteobacteria</taxon>
        <taxon>Hyphomicrobiales</taxon>
        <taxon>Aurantimonadaceae</taxon>
        <taxon>Fulvimarina</taxon>
    </lineage>
</organism>
<dbReference type="PANTHER" id="PTHR34039:SF1">
    <property type="entry name" value="UPF0102 PROTEIN YRAN"/>
    <property type="match status" value="1"/>
</dbReference>
<name>Q0G5S6_9HYPH</name>
<keyword evidence="4" id="KW-1185">Reference proteome</keyword>
<dbReference type="Gene3D" id="3.40.1350.10">
    <property type="match status" value="1"/>
</dbReference>
<evidence type="ECO:0000313" key="4">
    <source>
        <dbReference type="Proteomes" id="UP000004310"/>
    </source>
</evidence>
<comment type="similarity">
    <text evidence="1 2">Belongs to the UPF0102 family.</text>
</comment>
<dbReference type="HOGENOM" id="CLU_115353_0_2_5"/>
<dbReference type="AlphaFoldDB" id="Q0G5S6"/>
<proteinExistence type="inferred from homology"/>
<dbReference type="PANTHER" id="PTHR34039">
    <property type="entry name" value="UPF0102 PROTEIN YRAN"/>
    <property type="match status" value="1"/>
</dbReference>
<dbReference type="NCBIfam" id="NF009151">
    <property type="entry name" value="PRK12497.1-5"/>
    <property type="match status" value="1"/>
</dbReference>
<reference evidence="3 4" key="1">
    <citation type="journal article" date="2010" name="J. Bacteriol.">
        <title>Genome sequence of Fulvimarina pelagi HTCC2506T, a Mn(II)-oxidizing alphaproteobacterium possessing an aerobic anoxygenic photosynthetic gene cluster and Xanthorhodopsin.</title>
        <authorList>
            <person name="Kang I."/>
            <person name="Oh H.M."/>
            <person name="Lim S.I."/>
            <person name="Ferriera S."/>
            <person name="Giovannoni S.J."/>
            <person name="Cho J.C."/>
        </authorList>
    </citation>
    <scope>NUCLEOTIDE SEQUENCE [LARGE SCALE GENOMIC DNA]</scope>
    <source>
        <strain evidence="3 4">HTCC2506</strain>
    </source>
</reference>
<dbReference type="EMBL" id="AATP01000001">
    <property type="protein sequence ID" value="EAU42988.1"/>
    <property type="molecule type" value="Genomic_DNA"/>
</dbReference>
<dbReference type="InterPro" id="IPR011335">
    <property type="entry name" value="Restrct_endonuc-II-like"/>
</dbReference>
<dbReference type="eggNOG" id="COG0792">
    <property type="taxonomic scope" value="Bacteria"/>
</dbReference>
<dbReference type="InterPro" id="IPR003509">
    <property type="entry name" value="UPF0102_YraN-like"/>
</dbReference>
<dbReference type="GO" id="GO:0003676">
    <property type="term" value="F:nucleic acid binding"/>
    <property type="evidence" value="ECO:0007669"/>
    <property type="project" value="InterPro"/>
</dbReference>
<dbReference type="InterPro" id="IPR011856">
    <property type="entry name" value="tRNA_endonuc-like_dom_sf"/>
</dbReference>
<accession>Q0G5S6</accession>
<evidence type="ECO:0000313" key="3">
    <source>
        <dbReference type="EMBL" id="EAU42988.1"/>
    </source>
</evidence>
<dbReference type="Proteomes" id="UP000004310">
    <property type="component" value="Unassembled WGS sequence"/>
</dbReference>
<evidence type="ECO:0000256" key="2">
    <source>
        <dbReference type="HAMAP-Rule" id="MF_00048"/>
    </source>
</evidence>
<comment type="caution">
    <text evidence="3">The sequence shown here is derived from an EMBL/GenBank/DDBJ whole genome shotgun (WGS) entry which is preliminary data.</text>
</comment>
<dbReference type="SUPFAM" id="SSF52980">
    <property type="entry name" value="Restriction endonuclease-like"/>
    <property type="match status" value="1"/>
</dbReference>
<dbReference type="STRING" id="217511.GCA_001463845_00586"/>
<gene>
    <name evidence="3" type="ORF">FP2506_09101</name>
</gene>
<dbReference type="RefSeq" id="WP_007066962.1">
    <property type="nucleotide sequence ID" value="NZ_DS022272.1"/>
</dbReference>
<dbReference type="HAMAP" id="MF_00048">
    <property type="entry name" value="UPF0102"/>
    <property type="match status" value="1"/>
</dbReference>
<protein>
    <recommendedName>
        <fullName evidence="2">UPF0102 protein FP2506_09101</fullName>
    </recommendedName>
</protein>
<dbReference type="Pfam" id="PF02021">
    <property type="entry name" value="UPF0102"/>
    <property type="match status" value="1"/>
</dbReference>
<evidence type="ECO:0000256" key="1">
    <source>
        <dbReference type="ARBA" id="ARBA00006738"/>
    </source>
</evidence>